<dbReference type="InterPro" id="IPR020892">
    <property type="entry name" value="Cyclophilin-type_PPIase_CS"/>
</dbReference>
<feature type="chain" id="PRO_5039759129" description="Peptidyl-prolyl cis-trans isomerase" evidence="4">
    <location>
        <begin position="20"/>
        <end position="237"/>
    </location>
</feature>
<evidence type="ECO:0000259" key="5">
    <source>
        <dbReference type="PROSITE" id="PS50072"/>
    </source>
</evidence>
<feature type="domain" description="PPIase cyclophilin-type" evidence="5">
    <location>
        <begin position="44"/>
        <end position="231"/>
    </location>
</feature>
<name>A0A9D1RGW2_9BACT</name>
<feature type="signal peptide" evidence="4">
    <location>
        <begin position="1"/>
        <end position="19"/>
    </location>
</feature>
<dbReference type="PROSITE" id="PS51257">
    <property type="entry name" value="PROKAR_LIPOPROTEIN"/>
    <property type="match status" value="1"/>
</dbReference>
<dbReference type="GO" id="GO:0006457">
    <property type="term" value="P:protein folding"/>
    <property type="evidence" value="ECO:0007669"/>
    <property type="project" value="InterPro"/>
</dbReference>
<evidence type="ECO:0000313" key="7">
    <source>
        <dbReference type="Proteomes" id="UP000824267"/>
    </source>
</evidence>
<comment type="catalytic activity">
    <reaction evidence="4">
        <text>[protein]-peptidylproline (omega=180) = [protein]-peptidylproline (omega=0)</text>
        <dbReference type="Rhea" id="RHEA:16237"/>
        <dbReference type="Rhea" id="RHEA-COMP:10747"/>
        <dbReference type="Rhea" id="RHEA-COMP:10748"/>
        <dbReference type="ChEBI" id="CHEBI:83833"/>
        <dbReference type="ChEBI" id="CHEBI:83834"/>
        <dbReference type="EC" id="5.2.1.8"/>
    </reaction>
</comment>
<gene>
    <name evidence="6" type="ORF">IAC47_01235</name>
</gene>
<dbReference type="PRINTS" id="PR00153">
    <property type="entry name" value="CSAPPISMRASE"/>
</dbReference>
<dbReference type="AlphaFoldDB" id="A0A9D1RGW2"/>
<dbReference type="SUPFAM" id="SSF50891">
    <property type="entry name" value="Cyclophilin-like"/>
    <property type="match status" value="1"/>
</dbReference>
<keyword evidence="4" id="KW-0732">Signal</keyword>
<evidence type="ECO:0000256" key="1">
    <source>
        <dbReference type="ARBA" id="ARBA00007365"/>
    </source>
</evidence>
<protein>
    <recommendedName>
        <fullName evidence="4">Peptidyl-prolyl cis-trans isomerase</fullName>
        <shortName evidence="4">PPIase</shortName>
        <ecNumber evidence="4">5.2.1.8</ecNumber>
    </recommendedName>
</protein>
<dbReference type="EMBL" id="DXGG01000045">
    <property type="protein sequence ID" value="HIW86888.1"/>
    <property type="molecule type" value="Genomic_DNA"/>
</dbReference>
<accession>A0A9D1RGW2</accession>
<dbReference type="InterPro" id="IPR002130">
    <property type="entry name" value="Cyclophilin-type_PPIase_dom"/>
</dbReference>
<dbReference type="PROSITE" id="PS50072">
    <property type="entry name" value="CSA_PPIASE_2"/>
    <property type="match status" value="1"/>
</dbReference>
<comment type="function">
    <text evidence="4">PPIases accelerate the folding of proteins. It catalyzes the cis-trans isomerization of proline imidic peptide bonds in oligopeptides.</text>
</comment>
<evidence type="ECO:0000256" key="2">
    <source>
        <dbReference type="ARBA" id="ARBA00023110"/>
    </source>
</evidence>
<evidence type="ECO:0000313" key="6">
    <source>
        <dbReference type="EMBL" id="HIW86888.1"/>
    </source>
</evidence>
<dbReference type="Pfam" id="PF00160">
    <property type="entry name" value="Pro_isomerase"/>
    <property type="match status" value="1"/>
</dbReference>
<proteinExistence type="inferred from homology"/>
<keyword evidence="3 4" id="KW-0413">Isomerase</keyword>
<evidence type="ECO:0000256" key="4">
    <source>
        <dbReference type="RuleBase" id="RU363019"/>
    </source>
</evidence>
<dbReference type="EC" id="5.2.1.8" evidence="4"/>
<reference evidence="6" key="2">
    <citation type="submission" date="2021-04" db="EMBL/GenBank/DDBJ databases">
        <authorList>
            <person name="Gilroy R."/>
        </authorList>
    </citation>
    <scope>NUCLEOTIDE SEQUENCE</scope>
    <source>
        <strain evidence="6">Gambia16-930</strain>
    </source>
</reference>
<comment type="caution">
    <text evidence="6">The sequence shown here is derived from an EMBL/GenBank/DDBJ whole genome shotgun (WGS) entry which is preliminary data.</text>
</comment>
<dbReference type="PANTHER" id="PTHR45625">
    <property type="entry name" value="PEPTIDYL-PROLYL CIS-TRANS ISOMERASE-RELATED"/>
    <property type="match status" value="1"/>
</dbReference>
<dbReference type="PANTHER" id="PTHR45625:SF4">
    <property type="entry name" value="PEPTIDYLPROLYL ISOMERASE DOMAIN AND WD REPEAT-CONTAINING PROTEIN 1"/>
    <property type="match status" value="1"/>
</dbReference>
<evidence type="ECO:0000256" key="3">
    <source>
        <dbReference type="ARBA" id="ARBA00023235"/>
    </source>
</evidence>
<sequence length="237" mass="26719">MIAKKNLFLILLVGVFAFSCSKRTTNSETTNNKKMETEKAKPTMVVISTDFGEMKAVLYDQTPLHKENFVKFVKEGYYDSTLFHRVIESFMIQGGDPDSKHAKAGQMLGNGGPDYTIPAEFRQELIHKKGAIAAARTADQINPRKESSGSQFYIVQGKKYTMNELSVLSNRMGKQFNQLQKEAYTNEGGVPFLDYEYTVFGQVIEGLDVIDRIAAVATDSYDRPEQDVRMTIRLVNE</sequence>
<dbReference type="Proteomes" id="UP000824267">
    <property type="component" value="Unassembled WGS sequence"/>
</dbReference>
<organism evidence="6 7">
    <name type="scientific">Candidatus Onthomorpha intestinigallinarum</name>
    <dbReference type="NCBI Taxonomy" id="2840880"/>
    <lineage>
        <taxon>Bacteria</taxon>
        <taxon>Pseudomonadati</taxon>
        <taxon>Bacteroidota</taxon>
        <taxon>Bacteroidia</taxon>
        <taxon>Bacteroidales</taxon>
        <taxon>Candidatus Onthomorpha</taxon>
    </lineage>
</organism>
<dbReference type="Gene3D" id="2.40.100.10">
    <property type="entry name" value="Cyclophilin-like"/>
    <property type="match status" value="1"/>
</dbReference>
<comment type="similarity">
    <text evidence="1 4">Belongs to the cyclophilin-type PPIase family.</text>
</comment>
<dbReference type="PROSITE" id="PS00170">
    <property type="entry name" value="CSA_PPIASE_1"/>
    <property type="match status" value="1"/>
</dbReference>
<dbReference type="InterPro" id="IPR044666">
    <property type="entry name" value="Cyclophilin_A-like"/>
</dbReference>
<keyword evidence="2 4" id="KW-0697">Rotamase</keyword>
<reference evidence="6" key="1">
    <citation type="journal article" date="2021" name="PeerJ">
        <title>Extensive microbial diversity within the chicken gut microbiome revealed by metagenomics and culture.</title>
        <authorList>
            <person name="Gilroy R."/>
            <person name="Ravi A."/>
            <person name="Getino M."/>
            <person name="Pursley I."/>
            <person name="Horton D.L."/>
            <person name="Alikhan N.F."/>
            <person name="Baker D."/>
            <person name="Gharbi K."/>
            <person name="Hall N."/>
            <person name="Watson M."/>
            <person name="Adriaenssens E.M."/>
            <person name="Foster-Nyarko E."/>
            <person name="Jarju S."/>
            <person name="Secka A."/>
            <person name="Antonio M."/>
            <person name="Oren A."/>
            <person name="Chaudhuri R.R."/>
            <person name="La Ragione R."/>
            <person name="Hildebrand F."/>
            <person name="Pallen M.J."/>
        </authorList>
    </citation>
    <scope>NUCLEOTIDE SEQUENCE</scope>
    <source>
        <strain evidence="6">Gambia16-930</strain>
    </source>
</reference>
<dbReference type="GO" id="GO:0003755">
    <property type="term" value="F:peptidyl-prolyl cis-trans isomerase activity"/>
    <property type="evidence" value="ECO:0007669"/>
    <property type="project" value="UniProtKB-UniRule"/>
</dbReference>
<dbReference type="InterPro" id="IPR029000">
    <property type="entry name" value="Cyclophilin-like_dom_sf"/>
</dbReference>
<dbReference type="CDD" id="cd00317">
    <property type="entry name" value="cyclophilin"/>
    <property type="match status" value="1"/>
</dbReference>